<dbReference type="Gene3D" id="1.10.530.10">
    <property type="match status" value="1"/>
</dbReference>
<evidence type="ECO:0000313" key="6">
    <source>
        <dbReference type="Proteomes" id="UP000224740"/>
    </source>
</evidence>
<reference evidence="4 7" key="3">
    <citation type="submission" date="2018-08" db="EMBL/GenBank/DDBJ databases">
        <title>Complete genome of the Arcobacter marinus type strain JCM 15502.</title>
        <authorList>
            <person name="Miller W.G."/>
            <person name="Yee E."/>
            <person name="Huynh S."/>
            <person name="Parker C.T."/>
        </authorList>
    </citation>
    <scope>NUCLEOTIDE SEQUENCE [LARGE SCALE GENOMIC DNA]</scope>
    <source>
        <strain evidence="4 7">JCM 15502</strain>
    </source>
</reference>
<dbReference type="AlphaFoldDB" id="A0A347TII8"/>
<dbReference type="Pfam" id="PF11873">
    <property type="entry name" value="Mltc_N"/>
    <property type="match status" value="1"/>
</dbReference>
<dbReference type="RefSeq" id="WP_099310975.1">
    <property type="nucleotide sequence ID" value="NZ_CP032101.1"/>
</dbReference>
<reference evidence="6" key="1">
    <citation type="submission" date="2017-09" db="EMBL/GenBank/DDBJ databases">
        <title>Arcobacter canalis sp. nov., a new species isolated from a water canal contaminated with urban sewage.</title>
        <authorList>
            <person name="Perez-Cataluna A."/>
            <person name="Salas-Masso N."/>
            <person name="Figueras M.J."/>
        </authorList>
    </citation>
    <scope>NUCLEOTIDE SEQUENCE [LARGE SCALE GENOMIC DNA]</scope>
    <source>
        <strain evidence="6">CECT 7727</strain>
    </source>
</reference>
<reference evidence="5" key="2">
    <citation type="submission" date="2017-09" db="EMBL/GenBank/DDBJ databases">
        <authorList>
            <person name="Perez-Cataluna A."/>
            <person name="Figueras M.J."/>
            <person name="Salas-Masso N."/>
        </authorList>
    </citation>
    <scope>NUCLEOTIDE SEQUENCE</scope>
    <source>
        <strain evidence="5">CECT 7727</strain>
    </source>
</reference>
<dbReference type="PANTHER" id="PTHR37423">
    <property type="entry name" value="SOLUBLE LYTIC MUREIN TRANSGLYCOSYLASE-RELATED"/>
    <property type="match status" value="1"/>
</dbReference>
<dbReference type="EMBL" id="CP032101">
    <property type="protein sequence ID" value="AXX86416.1"/>
    <property type="molecule type" value="Genomic_DNA"/>
</dbReference>
<evidence type="ECO:0000259" key="3">
    <source>
        <dbReference type="Pfam" id="PF11873"/>
    </source>
</evidence>
<feature type="domain" description="Murein transglycosylase-C N-terminal" evidence="3">
    <location>
        <begin position="65"/>
        <end position="223"/>
    </location>
</feature>
<dbReference type="Pfam" id="PF01464">
    <property type="entry name" value="SLT"/>
    <property type="match status" value="1"/>
</dbReference>
<dbReference type="InterPro" id="IPR008258">
    <property type="entry name" value="Transglycosylase_SLT_dom_1"/>
</dbReference>
<evidence type="ECO:0000256" key="1">
    <source>
        <dbReference type="ARBA" id="ARBA00007734"/>
    </source>
</evidence>
<name>A0A347TII8_9BACT</name>
<keyword evidence="6" id="KW-1185">Reference proteome</keyword>
<dbReference type="Proteomes" id="UP000224740">
    <property type="component" value="Unassembled WGS sequence"/>
</dbReference>
<sequence>MKKTFLIFIVIFFLIGCSSSDIYNLTRAAISQDPTTALKSIAKSKSINYATNPKSLEQDIKSLDKNFRKILIAFTKAITENWGENNVKLPKKKEYVKYMQNYKSRALIDFDNAYVLVETLDTNNTKKSLQKAIVTTLLLPEDPQAADLFNAKKIKLGKTPYLLGEIKDDQNKEIRYSWRANRFAKLLTKKIKYKTIKKDNKNTKVAYVKIPMVKDHASIRVAKFKPLVERYSKKYNISKNLIYAIIKTESNFNQFAISNAGAIGLMQVVPTTAGRDSYKYLTNKTHTPSKEYLFNASNNIKLGTVYLKILNERYLKGIYNPISKEYCVISAYNTGSGNVLKTFNSNKQRAKSMINKSNASQVYKKLVKELPYKETRRYLIKVLNNKRDFVSL</sequence>
<dbReference type="PROSITE" id="PS51257">
    <property type="entry name" value="PROKAR_LIPOPROTEIN"/>
    <property type="match status" value="1"/>
</dbReference>
<evidence type="ECO:0000313" key="7">
    <source>
        <dbReference type="Proteomes" id="UP000264693"/>
    </source>
</evidence>
<evidence type="ECO:0000259" key="2">
    <source>
        <dbReference type="Pfam" id="PF01464"/>
    </source>
</evidence>
<proteinExistence type="inferred from homology"/>
<dbReference type="InterPro" id="IPR024570">
    <property type="entry name" value="Murein_transglycosylaseC_N"/>
</dbReference>
<dbReference type="PANTHER" id="PTHR37423:SF2">
    <property type="entry name" value="MEMBRANE-BOUND LYTIC MUREIN TRANSGLYCOSYLASE C"/>
    <property type="match status" value="1"/>
</dbReference>
<dbReference type="CDD" id="cd16893">
    <property type="entry name" value="LT_MltC_MltE"/>
    <property type="match status" value="1"/>
</dbReference>
<dbReference type="SUPFAM" id="SSF53955">
    <property type="entry name" value="Lysozyme-like"/>
    <property type="match status" value="1"/>
</dbReference>
<gene>
    <name evidence="4" type="ORF">AMRN_0661</name>
    <name evidence="5" type="ORF">CPH92_06730</name>
</gene>
<evidence type="ECO:0000313" key="4">
    <source>
        <dbReference type="EMBL" id="AXX86416.1"/>
    </source>
</evidence>
<accession>A0A347TII8</accession>
<dbReference type="InterPro" id="IPR023346">
    <property type="entry name" value="Lysozyme-like_dom_sf"/>
</dbReference>
<dbReference type="EMBL" id="NXAO01000026">
    <property type="protein sequence ID" value="PHO15494.1"/>
    <property type="molecule type" value="Genomic_DNA"/>
</dbReference>
<dbReference type="KEGG" id="amar:AMRN_0661"/>
<protein>
    <submittedName>
        <fullName evidence="4 5">Lytic murein transglycosylase</fullName>
    </submittedName>
</protein>
<feature type="domain" description="Transglycosylase SLT" evidence="2">
    <location>
        <begin position="228"/>
        <end position="352"/>
    </location>
</feature>
<evidence type="ECO:0000313" key="5">
    <source>
        <dbReference type="EMBL" id="PHO15494.1"/>
    </source>
</evidence>
<comment type="similarity">
    <text evidence="1">Belongs to the transglycosylase Slt family.</text>
</comment>
<organism evidence="4 7">
    <name type="scientific">Malaciobacter marinus</name>
    <dbReference type="NCBI Taxonomy" id="505249"/>
    <lineage>
        <taxon>Bacteria</taxon>
        <taxon>Pseudomonadati</taxon>
        <taxon>Campylobacterota</taxon>
        <taxon>Epsilonproteobacteria</taxon>
        <taxon>Campylobacterales</taxon>
        <taxon>Arcobacteraceae</taxon>
        <taxon>Malaciobacter</taxon>
    </lineage>
</organism>
<dbReference type="Proteomes" id="UP000264693">
    <property type="component" value="Chromosome"/>
</dbReference>